<dbReference type="Gene3D" id="1.20.1280.50">
    <property type="match status" value="1"/>
</dbReference>
<dbReference type="OrthoDB" id="2878720at2759"/>
<dbReference type="Pfam" id="PF12937">
    <property type="entry name" value="F-box-like"/>
    <property type="match status" value="1"/>
</dbReference>
<proteinExistence type="predicted"/>
<reference evidence="3" key="1">
    <citation type="journal article" date="2019" name="Environ. Microbiol.">
        <title>Fungal ecological strategies reflected in gene transcription - a case study of two litter decomposers.</title>
        <authorList>
            <person name="Barbi F."/>
            <person name="Kohler A."/>
            <person name="Barry K."/>
            <person name="Baskaran P."/>
            <person name="Daum C."/>
            <person name="Fauchery L."/>
            <person name="Ihrmark K."/>
            <person name="Kuo A."/>
            <person name="LaButti K."/>
            <person name="Lipzen A."/>
            <person name="Morin E."/>
            <person name="Grigoriev I.V."/>
            <person name="Henrissat B."/>
            <person name="Lindahl B."/>
            <person name="Martin F."/>
        </authorList>
    </citation>
    <scope>NUCLEOTIDE SEQUENCE</scope>
    <source>
        <strain evidence="3">JB14</strain>
    </source>
</reference>
<evidence type="ECO:0000259" key="2">
    <source>
        <dbReference type="Pfam" id="PF12937"/>
    </source>
</evidence>
<evidence type="ECO:0000256" key="1">
    <source>
        <dbReference type="SAM" id="Coils"/>
    </source>
</evidence>
<dbReference type="EMBL" id="ML769535">
    <property type="protein sequence ID" value="KAE9395224.1"/>
    <property type="molecule type" value="Genomic_DNA"/>
</dbReference>
<dbReference type="InterPro" id="IPR001810">
    <property type="entry name" value="F-box_dom"/>
</dbReference>
<feature type="domain" description="F-box" evidence="2">
    <location>
        <begin position="115"/>
        <end position="176"/>
    </location>
</feature>
<sequence length="554" mass="61913">MMDVSLSYLDSSLISDFSSFSQDHSSVCINTLDAGSYIIEPLPSSVNELLNTNEAPLHSKPLQCSLREAETVVSDLNQHLAKMQAEVAQCTLKRDQAVSIVQSYRNILHPLRRTPPEVLLEIFSYCVDFVDTEHPEACQKLDSLDTKREPWNLGQVCKYWRSVVLECPRLWSSLSLNLLTKPPNSAQAKKSDSASAVVLLSHYLRRSKDCALTIAIFTSQPTHPLLSLLCGHSNRWSDMLLSLPTAGFQSLSIINGCLPSLRALHLRSLDSEITWASTPVIDAFEYAPKLVLLRAHEIPNITSQFLLPWDQITYCSNHFPNGEVVARNEINRSNMDMLSKTTRLRHATLLCSGHGPSLPLAPLKHEFLTCITLELIRRSSLDLLDQFLDALTLPSLRSLRMTVSSRHRPRPSVQPIVRLLERSKCSLIKMRLKGFETDVSPDVAGSPSTFRVLLTSKAIRDSLQVICLAYFPNSLLQALTVGGTETPAPVLLPRLKHLRVSGACPVELDQTLFVSMVESRVKYTKFGSLVTSSQFVLTNQEAKKRLDELDTKYP</sequence>
<protein>
    <recommendedName>
        <fullName evidence="2">F-box domain-containing protein</fullName>
    </recommendedName>
</protein>
<feature type="coiled-coil region" evidence="1">
    <location>
        <begin position="66"/>
        <end position="93"/>
    </location>
</feature>
<gene>
    <name evidence="3" type="ORF">BT96DRAFT_922970</name>
</gene>
<accession>A0A6A4HD59</accession>
<dbReference type="AlphaFoldDB" id="A0A6A4HD59"/>
<evidence type="ECO:0000313" key="3">
    <source>
        <dbReference type="EMBL" id="KAE9395224.1"/>
    </source>
</evidence>
<organism evidence="3 4">
    <name type="scientific">Gymnopus androsaceus JB14</name>
    <dbReference type="NCBI Taxonomy" id="1447944"/>
    <lineage>
        <taxon>Eukaryota</taxon>
        <taxon>Fungi</taxon>
        <taxon>Dikarya</taxon>
        <taxon>Basidiomycota</taxon>
        <taxon>Agaricomycotina</taxon>
        <taxon>Agaricomycetes</taxon>
        <taxon>Agaricomycetidae</taxon>
        <taxon>Agaricales</taxon>
        <taxon>Marasmiineae</taxon>
        <taxon>Omphalotaceae</taxon>
        <taxon>Gymnopus</taxon>
    </lineage>
</organism>
<evidence type="ECO:0000313" key="4">
    <source>
        <dbReference type="Proteomes" id="UP000799118"/>
    </source>
</evidence>
<name>A0A6A4HD59_9AGAR</name>
<keyword evidence="1" id="KW-0175">Coiled coil</keyword>
<keyword evidence="4" id="KW-1185">Reference proteome</keyword>
<dbReference type="Proteomes" id="UP000799118">
    <property type="component" value="Unassembled WGS sequence"/>
</dbReference>